<dbReference type="EMBL" id="BLAL01000005">
    <property type="protein sequence ID" value="GES73263.1"/>
    <property type="molecule type" value="Genomic_DNA"/>
</dbReference>
<dbReference type="Proteomes" id="UP000247702">
    <property type="component" value="Unassembled WGS sequence"/>
</dbReference>
<dbReference type="OrthoDB" id="4062651at2759"/>
<dbReference type="Gene3D" id="1.10.510.10">
    <property type="entry name" value="Transferase(Phosphotransferase) domain 1"/>
    <property type="match status" value="1"/>
</dbReference>
<keyword evidence="2" id="KW-0547">Nucleotide-binding</keyword>
<keyword evidence="3 7" id="KW-0418">Kinase</keyword>
<dbReference type="Proteomes" id="UP000615446">
    <property type="component" value="Unassembled WGS sequence"/>
</dbReference>
<evidence type="ECO:0000313" key="6">
    <source>
        <dbReference type="EMBL" id="GBC09639.1"/>
    </source>
</evidence>
<dbReference type="InterPro" id="IPR000719">
    <property type="entry name" value="Prot_kinase_dom"/>
</dbReference>
<proteinExistence type="predicted"/>
<dbReference type="AlphaFoldDB" id="A0A2Z6SPJ7"/>
<evidence type="ECO:0000256" key="1">
    <source>
        <dbReference type="ARBA" id="ARBA00022679"/>
    </source>
</evidence>
<dbReference type="PRINTS" id="PR00109">
    <property type="entry name" value="TYRKINASE"/>
</dbReference>
<keyword evidence="4" id="KW-0067">ATP-binding</keyword>
<sequence>MQFARNLKFIPYEKFTNIQYIASGGFSQIYKATWSDCQISELTEKPEYKNNKQPEIILKKLNNFKRITYKELNELKIFYQFSLNANINGTKVGTNISTYFGITQDPVTHDVIIIMQYYNSGDLITYLNDNFYNFRWVTKLYSIKMTIDGLVELHSLNIIHRDLHSGNILFNRRRYEYASVVISDLGISKSATESTNNNNENDGIIPYMAPELFRGQKYTTASDIYSFAMIMWEFMTGRRPFWDEDHDTELIIKILDGLRPPIVANAPEGYVELMKECWHSDPNKRPKATDIRDKISIMHKIEHGNNCENPTEVIKSPDIGPITINNPGAVYKSRPK</sequence>
<evidence type="ECO:0000313" key="7">
    <source>
        <dbReference type="EMBL" id="GES73263.1"/>
    </source>
</evidence>
<name>A0A2Z6SPJ7_9GLOM</name>
<reference evidence="6 8" key="1">
    <citation type="submission" date="2017-11" db="EMBL/GenBank/DDBJ databases">
        <title>The genome of Rhizophagus clarus HR1 reveals common genetic basis of auxotrophy among arbuscular mycorrhizal fungi.</title>
        <authorList>
            <person name="Kobayashi Y."/>
        </authorList>
    </citation>
    <scope>NUCLEOTIDE SEQUENCE [LARGE SCALE GENOMIC DNA]</scope>
    <source>
        <strain evidence="6 8">HR1</strain>
    </source>
</reference>
<dbReference type="PANTHER" id="PTHR44329:SF288">
    <property type="entry name" value="MITOGEN-ACTIVATED PROTEIN KINASE KINASE KINASE 20"/>
    <property type="match status" value="1"/>
</dbReference>
<evidence type="ECO:0000259" key="5">
    <source>
        <dbReference type="PROSITE" id="PS50011"/>
    </source>
</evidence>
<dbReference type="GO" id="GO:0004674">
    <property type="term" value="F:protein serine/threonine kinase activity"/>
    <property type="evidence" value="ECO:0007669"/>
    <property type="project" value="TreeGrafter"/>
</dbReference>
<feature type="domain" description="Protein kinase" evidence="5">
    <location>
        <begin position="15"/>
        <end position="302"/>
    </location>
</feature>
<dbReference type="GO" id="GO:0005524">
    <property type="term" value="F:ATP binding"/>
    <property type="evidence" value="ECO:0007669"/>
    <property type="project" value="UniProtKB-KW"/>
</dbReference>
<reference evidence="7" key="2">
    <citation type="submission" date="2019-10" db="EMBL/GenBank/DDBJ databases">
        <title>Conservation and host-specific expression of non-tandemly repeated heterogenous ribosome RNA gene in arbuscular mycorrhizal fungi.</title>
        <authorList>
            <person name="Maeda T."/>
            <person name="Kobayashi Y."/>
            <person name="Nakagawa T."/>
            <person name="Ezawa T."/>
            <person name="Yamaguchi K."/>
            <person name="Bino T."/>
            <person name="Nishimoto Y."/>
            <person name="Shigenobu S."/>
            <person name="Kawaguchi M."/>
        </authorList>
    </citation>
    <scope>NUCLEOTIDE SEQUENCE</scope>
    <source>
        <strain evidence="7">HR1</strain>
    </source>
</reference>
<dbReference type="PROSITE" id="PS50011">
    <property type="entry name" value="PROTEIN_KINASE_DOM"/>
    <property type="match status" value="1"/>
</dbReference>
<keyword evidence="8" id="KW-1185">Reference proteome</keyword>
<dbReference type="InterPro" id="IPR001245">
    <property type="entry name" value="Ser-Thr/Tyr_kinase_cat_dom"/>
</dbReference>
<gene>
    <name evidence="7" type="ORF">RCL2_000080500</name>
    <name evidence="6" type="ORF">RclHR1_00900025</name>
</gene>
<dbReference type="SUPFAM" id="SSF56112">
    <property type="entry name" value="Protein kinase-like (PK-like)"/>
    <property type="match status" value="1"/>
</dbReference>
<protein>
    <submittedName>
        <fullName evidence="7">Kinase-like domain-containing protein</fullName>
    </submittedName>
</protein>
<dbReference type="InterPro" id="IPR051681">
    <property type="entry name" value="Ser/Thr_Kinases-Pseudokinases"/>
</dbReference>
<dbReference type="PANTHER" id="PTHR44329">
    <property type="entry name" value="SERINE/THREONINE-PROTEIN KINASE TNNI3K-RELATED"/>
    <property type="match status" value="1"/>
</dbReference>
<keyword evidence="1" id="KW-0808">Transferase</keyword>
<dbReference type="EMBL" id="BEXD01004315">
    <property type="protein sequence ID" value="GBC09639.1"/>
    <property type="molecule type" value="Genomic_DNA"/>
</dbReference>
<dbReference type="InterPro" id="IPR011009">
    <property type="entry name" value="Kinase-like_dom_sf"/>
</dbReference>
<evidence type="ECO:0000256" key="4">
    <source>
        <dbReference type="ARBA" id="ARBA00022840"/>
    </source>
</evidence>
<evidence type="ECO:0000256" key="3">
    <source>
        <dbReference type="ARBA" id="ARBA00022777"/>
    </source>
</evidence>
<dbReference type="Pfam" id="PF07714">
    <property type="entry name" value="PK_Tyr_Ser-Thr"/>
    <property type="match status" value="1"/>
</dbReference>
<accession>A0A2Z6SPJ7</accession>
<comment type="caution">
    <text evidence="6">The sequence shown here is derived from an EMBL/GenBank/DDBJ whole genome shotgun (WGS) entry which is preliminary data.</text>
</comment>
<organism evidence="6 8">
    <name type="scientific">Rhizophagus clarus</name>
    <dbReference type="NCBI Taxonomy" id="94130"/>
    <lineage>
        <taxon>Eukaryota</taxon>
        <taxon>Fungi</taxon>
        <taxon>Fungi incertae sedis</taxon>
        <taxon>Mucoromycota</taxon>
        <taxon>Glomeromycotina</taxon>
        <taxon>Glomeromycetes</taxon>
        <taxon>Glomerales</taxon>
        <taxon>Glomeraceae</taxon>
        <taxon>Rhizophagus</taxon>
    </lineage>
</organism>
<dbReference type="STRING" id="94130.A0A2Z6SPJ7"/>
<evidence type="ECO:0000313" key="8">
    <source>
        <dbReference type="Proteomes" id="UP000247702"/>
    </source>
</evidence>
<evidence type="ECO:0000256" key="2">
    <source>
        <dbReference type="ARBA" id="ARBA00022741"/>
    </source>
</evidence>